<organism evidence="2 3">
    <name type="scientific">Selenomonas artemidis F0399</name>
    <dbReference type="NCBI Taxonomy" id="749551"/>
    <lineage>
        <taxon>Bacteria</taxon>
        <taxon>Bacillati</taxon>
        <taxon>Bacillota</taxon>
        <taxon>Negativicutes</taxon>
        <taxon>Selenomonadales</taxon>
        <taxon>Selenomonadaceae</taxon>
        <taxon>Selenomonas</taxon>
    </lineage>
</organism>
<keyword evidence="1" id="KW-0732">Signal</keyword>
<proteinExistence type="predicted"/>
<evidence type="ECO:0000256" key="1">
    <source>
        <dbReference type="SAM" id="SignalP"/>
    </source>
</evidence>
<accession>E7N1C0</accession>
<evidence type="ECO:0000313" key="3">
    <source>
        <dbReference type="Proteomes" id="UP000004633"/>
    </source>
</evidence>
<dbReference type="HOGENOM" id="CLU_1371392_0_0_9"/>
<reference evidence="2 3" key="1">
    <citation type="submission" date="2010-08" db="EMBL/GenBank/DDBJ databases">
        <authorList>
            <person name="Weinstock G."/>
            <person name="Sodergren E."/>
            <person name="Clifton S."/>
            <person name="Fulton L."/>
            <person name="Fulton B."/>
            <person name="Courtney L."/>
            <person name="Fronick C."/>
            <person name="Harrison M."/>
            <person name="Strong C."/>
            <person name="Farmer C."/>
            <person name="Delahaunty K."/>
            <person name="Markovic C."/>
            <person name="Hall O."/>
            <person name="Minx P."/>
            <person name="Tomlinson C."/>
            <person name="Mitreva M."/>
            <person name="Hou S."/>
            <person name="Chen J."/>
            <person name="Wollam A."/>
            <person name="Pepin K.H."/>
            <person name="Johnson M."/>
            <person name="Bhonagiri V."/>
            <person name="Zhang X."/>
            <person name="Suruliraj S."/>
            <person name="Warren W."/>
            <person name="Chinwalla A."/>
            <person name="Mardis E.R."/>
            <person name="Wilson R.K."/>
        </authorList>
    </citation>
    <scope>NUCLEOTIDE SEQUENCE [LARGE SCALE GENOMIC DNA]</scope>
    <source>
        <strain evidence="2 3">F0399</strain>
    </source>
</reference>
<feature type="chain" id="PRO_5003219162" description="Lipoprotein" evidence="1">
    <location>
        <begin position="34"/>
        <end position="212"/>
    </location>
</feature>
<protein>
    <recommendedName>
        <fullName evidence="4">Lipoprotein</fullName>
    </recommendedName>
</protein>
<dbReference type="Proteomes" id="UP000004633">
    <property type="component" value="Unassembled WGS sequence"/>
</dbReference>
<sequence length="212" mass="22428">MKKEYNMTAGKYAYAFIALGICAASLGATTAQAAEAAASSPAQTETTAPIALAPVTISDHGETLTMLLPQLPAFQKEEQSFPAIGFSISKYTARAEAAGLDVLVQHSVFADDGTAPPTLDEAVAGARDAIAAAYQPDRMMRNERIDLGGVPAHLFSYSYTVNGASYIDDSIVVAIGFNQWNITLARRADNTAVAPRIDELLTSIRVQADKAE</sequence>
<dbReference type="STRING" id="749551.HMPREF9555_00773"/>
<dbReference type="AlphaFoldDB" id="E7N1C0"/>
<evidence type="ECO:0000313" key="2">
    <source>
        <dbReference type="EMBL" id="EFW30021.1"/>
    </source>
</evidence>
<gene>
    <name evidence="2" type="ORF">HMPREF9555_00773</name>
</gene>
<name>E7N1C0_9FIRM</name>
<comment type="caution">
    <text evidence="2">The sequence shown here is derived from an EMBL/GenBank/DDBJ whole genome shotgun (WGS) entry which is preliminary data.</text>
</comment>
<dbReference type="EMBL" id="AECV01000013">
    <property type="protein sequence ID" value="EFW30021.1"/>
    <property type="molecule type" value="Genomic_DNA"/>
</dbReference>
<feature type="signal peptide" evidence="1">
    <location>
        <begin position="1"/>
        <end position="33"/>
    </location>
</feature>
<evidence type="ECO:0008006" key="4">
    <source>
        <dbReference type="Google" id="ProtNLM"/>
    </source>
</evidence>
<keyword evidence="3" id="KW-1185">Reference proteome</keyword>